<keyword evidence="1" id="KW-1133">Transmembrane helix</keyword>
<dbReference type="Proteomes" id="UP000466794">
    <property type="component" value="Unassembled WGS sequence"/>
</dbReference>
<name>A0A7K1USH3_9NOCA</name>
<proteinExistence type="predicted"/>
<gene>
    <name evidence="2" type="ORF">GPX89_08530</name>
</gene>
<evidence type="ECO:0000313" key="2">
    <source>
        <dbReference type="EMBL" id="MVU77290.1"/>
    </source>
</evidence>
<organism evidence="2 3">
    <name type="scientific">Nocardia terrae</name>
    <dbReference type="NCBI Taxonomy" id="2675851"/>
    <lineage>
        <taxon>Bacteria</taxon>
        <taxon>Bacillati</taxon>
        <taxon>Actinomycetota</taxon>
        <taxon>Actinomycetes</taxon>
        <taxon>Mycobacteriales</taxon>
        <taxon>Nocardiaceae</taxon>
        <taxon>Nocardia</taxon>
    </lineage>
</organism>
<dbReference type="EMBL" id="WRPP01000001">
    <property type="protein sequence ID" value="MVU77290.1"/>
    <property type="molecule type" value="Genomic_DNA"/>
</dbReference>
<evidence type="ECO:0000313" key="3">
    <source>
        <dbReference type="Proteomes" id="UP000466794"/>
    </source>
</evidence>
<feature type="transmembrane region" description="Helical" evidence="1">
    <location>
        <begin position="80"/>
        <end position="98"/>
    </location>
</feature>
<protein>
    <submittedName>
        <fullName evidence="2">Phage holin family protein</fullName>
    </submittedName>
</protein>
<reference evidence="2 3" key="1">
    <citation type="submission" date="2019-12" db="EMBL/GenBank/DDBJ databases">
        <title>Nocardia sp. nov. ET3-3 isolated from soil.</title>
        <authorList>
            <person name="Kanchanasin P."/>
            <person name="Tanasupawat S."/>
            <person name="Yuki M."/>
            <person name="Kudo T."/>
        </authorList>
    </citation>
    <scope>NUCLEOTIDE SEQUENCE [LARGE SCALE GENOMIC DNA]</scope>
    <source>
        <strain evidence="2 3">ET3-3</strain>
    </source>
</reference>
<keyword evidence="1" id="KW-0472">Membrane</keyword>
<accession>A0A7K1USH3</accession>
<sequence length="122" mass="12335">MVEVPGMHGSDRSPIPGLGTEQLARLLREQVGAALREAIGRLPEFGRSAKLKAAAAVIGLYGGGALVATLILLLALAMPAWVAGLIVGVALLVVAAVVRTMAKTASTPAESAATPSVPTSRE</sequence>
<evidence type="ECO:0000256" key="1">
    <source>
        <dbReference type="SAM" id="Phobius"/>
    </source>
</evidence>
<keyword evidence="1" id="KW-0812">Transmembrane</keyword>
<dbReference type="Pfam" id="PF07332">
    <property type="entry name" value="Phage_holin_3_6"/>
    <property type="match status" value="1"/>
</dbReference>
<comment type="caution">
    <text evidence="2">The sequence shown here is derived from an EMBL/GenBank/DDBJ whole genome shotgun (WGS) entry which is preliminary data.</text>
</comment>
<dbReference type="InterPro" id="IPR009937">
    <property type="entry name" value="Phage_holin_3_6"/>
</dbReference>
<feature type="transmembrane region" description="Helical" evidence="1">
    <location>
        <begin position="53"/>
        <end position="74"/>
    </location>
</feature>
<dbReference type="AlphaFoldDB" id="A0A7K1USH3"/>
<keyword evidence="3" id="KW-1185">Reference proteome</keyword>